<evidence type="ECO:0000313" key="1">
    <source>
        <dbReference type="EMBL" id="QCL97549.1"/>
    </source>
</evidence>
<dbReference type="PANTHER" id="PTHR15364:SF0">
    <property type="entry name" value="2'-DEOXYNUCLEOSIDE 5'-PHOSPHATE N-HYDROLASE 1"/>
    <property type="match status" value="1"/>
</dbReference>
<dbReference type="GO" id="GO:0009159">
    <property type="term" value="P:deoxyribonucleoside monophosphate catabolic process"/>
    <property type="evidence" value="ECO:0007669"/>
    <property type="project" value="TreeGrafter"/>
</dbReference>
<dbReference type="SUPFAM" id="SSF52309">
    <property type="entry name" value="N-(deoxy)ribosyltransferase-like"/>
    <property type="match status" value="1"/>
</dbReference>
<keyword evidence="1" id="KW-0808">Transferase</keyword>
<proteinExistence type="predicted"/>
<dbReference type="AlphaFoldDB" id="A0A4D7Z3L0"/>
<protein>
    <submittedName>
        <fullName evidence="1">Nucleoside 2-deoxyribosyltransferase</fullName>
    </submittedName>
</protein>
<dbReference type="Pfam" id="PF05014">
    <property type="entry name" value="Nuc_deoxyrib_tr"/>
    <property type="match status" value="1"/>
</dbReference>
<dbReference type="GO" id="GO:0070694">
    <property type="term" value="F:5-hydroxymethyl-dUMP N-hydrolase activity"/>
    <property type="evidence" value="ECO:0007669"/>
    <property type="project" value="TreeGrafter"/>
</dbReference>
<dbReference type="EMBL" id="CP039923">
    <property type="protein sequence ID" value="QCL97549.1"/>
    <property type="molecule type" value="Genomic_DNA"/>
</dbReference>
<dbReference type="Proteomes" id="UP000298649">
    <property type="component" value="Chromosome linear"/>
</dbReference>
<organism evidence="1 2">
    <name type="scientific">Agrobacterium tumefaciens</name>
    <dbReference type="NCBI Taxonomy" id="358"/>
    <lineage>
        <taxon>Bacteria</taxon>
        <taxon>Pseudomonadati</taxon>
        <taxon>Pseudomonadota</taxon>
        <taxon>Alphaproteobacteria</taxon>
        <taxon>Hyphomicrobiales</taxon>
        <taxon>Rhizobiaceae</taxon>
        <taxon>Rhizobium/Agrobacterium group</taxon>
        <taxon>Agrobacterium</taxon>
        <taxon>Agrobacterium tumefaciens complex</taxon>
    </lineage>
</organism>
<accession>A0A4D7Z3L0</accession>
<dbReference type="PANTHER" id="PTHR15364">
    <property type="entry name" value="2'-DEOXYNUCLEOSIDE 5'-PHOSPHATE N-HYDROLASE 1"/>
    <property type="match status" value="1"/>
</dbReference>
<dbReference type="InterPro" id="IPR007710">
    <property type="entry name" value="Nucleoside_deoxyribTrfase"/>
</dbReference>
<dbReference type="GO" id="GO:0016740">
    <property type="term" value="F:transferase activity"/>
    <property type="evidence" value="ECO:0007669"/>
    <property type="project" value="UniProtKB-KW"/>
</dbReference>
<sequence length="243" mass="26445">MPFYRLVRCATPHGLGTCLCESPRVRVGKSFPDKSHEFPMTKKIYLAGPEVFLPNAREMLDLKASLAREAGFTPLSPGDLQIPPADTRVGHGCNINAVDERMMLEADAVIANLTPFRGIAADTGTSYELGFMCALGKPVFAYTNVAANHFTRIKAHYGGVATLDETGRYRGPDGLSIENFDMVDNLMLHGGILRRGGVIIVGDAPEEDLYTDLEAYRRCLAAAAEKLLTPIDPEKTNRVEASS</sequence>
<dbReference type="Gene3D" id="3.40.50.450">
    <property type="match status" value="1"/>
</dbReference>
<gene>
    <name evidence="1" type="ORF">CFBP7129_20770</name>
</gene>
<name>A0A4D7Z3L0_AGRTU</name>
<reference evidence="1 2" key="1">
    <citation type="submission" date="2019-04" db="EMBL/GenBank/DDBJ databases">
        <title>Complete genome sequence of Agrobacterium tumefaciens CFBP7129.</title>
        <authorList>
            <person name="Haryono M."/>
            <person name="Lin Y.-C."/>
            <person name="Lai E.-M."/>
            <person name="Kuo C.-H."/>
        </authorList>
    </citation>
    <scope>NUCLEOTIDE SEQUENCE [LARGE SCALE GENOMIC DNA]</scope>
    <source>
        <strain evidence="1 2">CFBP7129</strain>
    </source>
</reference>
<evidence type="ECO:0000313" key="2">
    <source>
        <dbReference type="Proteomes" id="UP000298649"/>
    </source>
</evidence>
<dbReference type="InterPro" id="IPR051239">
    <property type="entry name" value="2'-dNMP_N-hydrolase"/>
</dbReference>